<dbReference type="Gene3D" id="3.40.50.720">
    <property type="entry name" value="NAD(P)-binding Rossmann-like Domain"/>
    <property type="match status" value="1"/>
</dbReference>
<dbReference type="AlphaFoldDB" id="A0AA49JD34"/>
<evidence type="ECO:0000313" key="1">
    <source>
        <dbReference type="EMBL" id="WKN36308.1"/>
    </source>
</evidence>
<protein>
    <submittedName>
        <fullName evidence="1">Uncharacterized protein</fullName>
    </submittedName>
</protein>
<proteinExistence type="predicted"/>
<dbReference type="SUPFAM" id="SSF51735">
    <property type="entry name" value="NAD(P)-binding Rossmann-fold domains"/>
    <property type="match status" value="1"/>
</dbReference>
<sequence>MMVIVGAHSLLGTHLSKKLNKENFNYLALAASASDITQLEKQQEIQYWQLVDVDALPKWVAENAEELEFMFWCLADQSLPENQLFTTLWQQCYQHQIPFIFATRDQQIQDWASSQERYPFFWAGLQTGQLYGPGEEHFKEVSEVYKVIQNQLEDVSATNEETDQLHFTYVQDVVELIYFFVRHRQHSGFYDLPQQQADVSLLQNLVIQVKNQDEAPAATPFSSQSRQEIGRLKEIGYKGHFHSLPEGIYSVVTNYLAAQRYI</sequence>
<dbReference type="EMBL" id="CP120682">
    <property type="protein sequence ID" value="WKN36308.1"/>
    <property type="molecule type" value="Genomic_DNA"/>
</dbReference>
<gene>
    <name evidence="1" type="ORF">K4G66_28515</name>
</gene>
<dbReference type="InterPro" id="IPR036291">
    <property type="entry name" value="NAD(P)-bd_dom_sf"/>
</dbReference>
<accession>A0AA49JD34</accession>
<dbReference type="Gene3D" id="3.90.25.10">
    <property type="entry name" value="UDP-galactose 4-epimerase, domain 1"/>
    <property type="match status" value="1"/>
</dbReference>
<organism evidence="1">
    <name type="scientific">Roseihalotalea indica</name>
    <dbReference type="NCBI Taxonomy" id="2867963"/>
    <lineage>
        <taxon>Bacteria</taxon>
        <taxon>Pseudomonadati</taxon>
        <taxon>Bacteroidota</taxon>
        <taxon>Cytophagia</taxon>
        <taxon>Cytophagales</taxon>
        <taxon>Catalimonadaceae</taxon>
        <taxon>Roseihalotalea</taxon>
    </lineage>
</organism>
<name>A0AA49JD34_9BACT</name>
<reference evidence="1" key="1">
    <citation type="journal article" date="2023" name="Comput. Struct. Biotechnol. J.">
        <title>Discovery of a novel marine Bacteroidetes with a rich repertoire of carbohydrate-active enzymes.</title>
        <authorList>
            <person name="Chen B."/>
            <person name="Liu G."/>
            <person name="Chen Q."/>
            <person name="Wang H."/>
            <person name="Liu L."/>
            <person name="Tang K."/>
        </authorList>
    </citation>
    <scope>NUCLEOTIDE SEQUENCE</scope>
    <source>
        <strain evidence="1">TK19036</strain>
    </source>
</reference>
<reference evidence="1" key="2">
    <citation type="journal article" date="2024" name="Antonie Van Leeuwenhoek">
        <title>Roseihalotalea indica gen. nov., sp. nov., a halophilic Bacteroidetes from mesopelagic Southwest Indian Ocean with higher carbohydrate metabolic potential.</title>
        <authorList>
            <person name="Chen B."/>
            <person name="Zhang M."/>
            <person name="Lin D."/>
            <person name="Ye J."/>
            <person name="Tang K."/>
        </authorList>
    </citation>
    <scope>NUCLEOTIDE SEQUENCE</scope>
    <source>
        <strain evidence="1">TK19036</strain>
    </source>
</reference>